<evidence type="ECO:0000313" key="1">
    <source>
        <dbReference type="EMBL" id="ESO94237.1"/>
    </source>
</evidence>
<dbReference type="PANTHER" id="PTHR47063">
    <property type="entry name" value="RIBONUCLEASE H2 SUBUNIT C"/>
    <property type="match status" value="1"/>
</dbReference>
<dbReference type="PANTHER" id="PTHR47063:SF1">
    <property type="entry name" value="RIBONUCLEASE H2 SUBUNIT C"/>
    <property type="match status" value="1"/>
</dbReference>
<dbReference type="GO" id="GO:0006401">
    <property type="term" value="P:RNA catabolic process"/>
    <property type="evidence" value="ECO:0007669"/>
    <property type="project" value="InterPro"/>
</dbReference>
<dbReference type="GO" id="GO:0032299">
    <property type="term" value="C:ribonuclease H2 complex"/>
    <property type="evidence" value="ECO:0007669"/>
    <property type="project" value="InterPro"/>
</dbReference>
<dbReference type="Proteomes" id="UP000030746">
    <property type="component" value="Unassembled WGS sequence"/>
</dbReference>
<dbReference type="RefSeq" id="XP_009055082.1">
    <property type="nucleotide sequence ID" value="XM_009056834.1"/>
</dbReference>
<proteinExistence type="predicted"/>
<sequence>MAVQINIDNFDKVSKASCHLMPCEIHCNAEANVSKYFESTIRTEAEGLTASMHGRPLNGEKVTVPEGYTGMVVGELRKPATEDEDRQFDIRSKMTEFTYWNLDKGTSKEDKLSQALQWIDIANIIHSPISEELSQKSVTGK</sequence>
<dbReference type="AlphaFoldDB" id="V4ABP5"/>
<dbReference type="KEGG" id="lgi:LOTGIDRAFT_203942"/>
<dbReference type="InterPro" id="IPR013924">
    <property type="entry name" value="RNase_H2_suC"/>
</dbReference>
<dbReference type="CTD" id="20245669"/>
<dbReference type="EMBL" id="KB201847">
    <property type="protein sequence ID" value="ESO94237.1"/>
    <property type="molecule type" value="Genomic_DNA"/>
</dbReference>
<dbReference type="CDD" id="cd09271">
    <property type="entry name" value="RNase_H2-C"/>
    <property type="match status" value="1"/>
</dbReference>
<protein>
    <submittedName>
        <fullName evidence="1">Uncharacterized protein</fullName>
    </submittedName>
</protein>
<dbReference type="Gene3D" id="2.40.128.680">
    <property type="match status" value="1"/>
</dbReference>
<evidence type="ECO:0000313" key="2">
    <source>
        <dbReference type="Proteomes" id="UP000030746"/>
    </source>
</evidence>
<keyword evidence="2" id="KW-1185">Reference proteome</keyword>
<dbReference type="GeneID" id="20245669"/>
<dbReference type="STRING" id="225164.V4ABP5"/>
<gene>
    <name evidence="1" type="ORF">LOTGIDRAFT_203942</name>
</gene>
<dbReference type="InterPro" id="IPR052863">
    <property type="entry name" value="RNase_H2_subunit_C"/>
</dbReference>
<dbReference type="OMA" id="SQFTYWN"/>
<accession>V4ABP5</accession>
<reference evidence="1 2" key="1">
    <citation type="journal article" date="2013" name="Nature">
        <title>Insights into bilaterian evolution from three spiralian genomes.</title>
        <authorList>
            <person name="Simakov O."/>
            <person name="Marletaz F."/>
            <person name="Cho S.J."/>
            <person name="Edsinger-Gonzales E."/>
            <person name="Havlak P."/>
            <person name="Hellsten U."/>
            <person name="Kuo D.H."/>
            <person name="Larsson T."/>
            <person name="Lv J."/>
            <person name="Arendt D."/>
            <person name="Savage R."/>
            <person name="Osoegawa K."/>
            <person name="de Jong P."/>
            <person name="Grimwood J."/>
            <person name="Chapman J.A."/>
            <person name="Shapiro H."/>
            <person name="Aerts A."/>
            <person name="Otillar R.P."/>
            <person name="Terry A.Y."/>
            <person name="Boore J.L."/>
            <person name="Grigoriev I.V."/>
            <person name="Lindberg D.R."/>
            <person name="Seaver E.C."/>
            <person name="Weisblat D.A."/>
            <person name="Putnam N.H."/>
            <person name="Rokhsar D.S."/>
        </authorList>
    </citation>
    <scope>NUCLEOTIDE SEQUENCE [LARGE SCALE GENOMIC DNA]</scope>
</reference>
<dbReference type="Pfam" id="PF08615">
    <property type="entry name" value="RNase_H2_suC"/>
    <property type="match status" value="1"/>
</dbReference>
<dbReference type="OrthoDB" id="6222486at2759"/>
<dbReference type="HOGENOM" id="CLU_097632_2_1_1"/>
<name>V4ABP5_LOTGI</name>
<organism evidence="1 2">
    <name type="scientific">Lottia gigantea</name>
    <name type="common">Giant owl limpet</name>
    <dbReference type="NCBI Taxonomy" id="225164"/>
    <lineage>
        <taxon>Eukaryota</taxon>
        <taxon>Metazoa</taxon>
        <taxon>Spiralia</taxon>
        <taxon>Lophotrochozoa</taxon>
        <taxon>Mollusca</taxon>
        <taxon>Gastropoda</taxon>
        <taxon>Patellogastropoda</taxon>
        <taxon>Lottioidea</taxon>
        <taxon>Lottiidae</taxon>
        <taxon>Lottia</taxon>
    </lineage>
</organism>